<name>A0ABY6CL61_9BACT</name>
<dbReference type="PANTHER" id="PTHR13887:SF54">
    <property type="entry name" value="DSBA FAMILY PROTEIN"/>
    <property type="match status" value="1"/>
</dbReference>
<proteinExistence type="predicted"/>
<evidence type="ECO:0000313" key="2">
    <source>
        <dbReference type="EMBL" id="UXP31266.1"/>
    </source>
</evidence>
<dbReference type="Gene3D" id="3.40.30.10">
    <property type="entry name" value="Glutaredoxin"/>
    <property type="match status" value="1"/>
</dbReference>
<dbReference type="CDD" id="cd03025">
    <property type="entry name" value="DsbA_FrnE_like"/>
    <property type="match status" value="1"/>
</dbReference>
<organism evidence="2 3">
    <name type="scientific">Reichenbachiella agarivorans</name>
    <dbReference type="NCBI Taxonomy" id="2979464"/>
    <lineage>
        <taxon>Bacteria</taxon>
        <taxon>Pseudomonadati</taxon>
        <taxon>Bacteroidota</taxon>
        <taxon>Cytophagia</taxon>
        <taxon>Cytophagales</taxon>
        <taxon>Reichenbachiellaceae</taxon>
        <taxon>Reichenbachiella</taxon>
    </lineage>
</organism>
<dbReference type="PANTHER" id="PTHR13887">
    <property type="entry name" value="GLUTATHIONE S-TRANSFERASE KAPPA"/>
    <property type="match status" value="1"/>
</dbReference>
<evidence type="ECO:0000313" key="3">
    <source>
        <dbReference type="Proteomes" id="UP001065174"/>
    </source>
</evidence>
<dbReference type="Gene3D" id="1.10.472.60">
    <property type="entry name" value="putative protein disulfide isomerase domain"/>
    <property type="match status" value="1"/>
</dbReference>
<dbReference type="RefSeq" id="WP_262308706.1">
    <property type="nucleotide sequence ID" value="NZ_CP106679.1"/>
</dbReference>
<keyword evidence="3" id="KW-1185">Reference proteome</keyword>
<accession>A0ABY6CL61</accession>
<dbReference type="InterPro" id="IPR036249">
    <property type="entry name" value="Thioredoxin-like_sf"/>
</dbReference>
<dbReference type="EMBL" id="CP106679">
    <property type="protein sequence ID" value="UXP31266.1"/>
    <property type="molecule type" value="Genomic_DNA"/>
</dbReference>
<evidence type="ECO:0000259" key="1">
    <source>
        <dbReference type="Pfam" id="PF01323"/>
    </source>
</evidence>
<dbReference type="Proteomes" id="UP001065174">
    <property type="component" value="Chromosome"/>
</dbReference>
<dbReference type="InterPro" id="IPR001853">
    <property type="entry name" value="DSBA-like_thioredoxin_dom"/>
</dbReference>
<dbReference type="SUPFAM" id="SSF52833">
    <property type="entry name" value="Thioredoxin-like"/>
    <property type="match status" value="1"/>
</dbReference>
<sequence length="236" mass="27478">MKKEMNCEDGVCEVPNLSQEENLNLTTAPTEKATLMYFGDPMCSWCWGITNYLDRIKTEYKETFDFELVLGGLRPGGGDAWTEEFREMLKSHWGHVHDASGQPFDYSFFDRKEFNYDTEPSARAVRVIRDVAPDKEWAFYKTLQRLFYAENKDIQDLNVLESVCIELNIDYQSFEPLFLSEGYKKLTYQDFVKSQQMGVRGFPSVVIHKGEEYIAVTMGFADYETMKQRIDNIMAD</sequence>
<feature type="domain" description="DSBA-like thioredoxin" evidence="1">
    <location>
        <begin position="36"/>
        <end position="230"/>
    </location>
</feature>
<protein>
    <submittedName>
        <fullName evidence="2">DsbA family protein</fullName>
    </submittedName>
</protein>
<dbReference type="Pfam" id="PF01323">
    <property type="entry name" value="DSBA"/>
    <property type="match status" value="1"/>
</dbReference>
<gene>
    <name evidence="2" type="ORF">N6H18_12995</name>
</gene>
<reference evidence="2" key="1">
    <citation type="submission" date="2022-09" db="EMBL/GenBank/DDBJ databases">
        <title>Comparative genomics and taxonomic characterization of three novel marine species of genus Reichenbachiella exhibiting antioxidant and polysaccharide degradation activities.</title>
        <authorList>
            <person name="Muhammad N."/>
            <person name="Lee Y.-J."/>
            <person name="Ko J."/>
            <person name="Kim S.-G."/>
        </authorList>
    </citation>
    <scope>NUCLEOTIDE SEQUENCE</scope>
    <source>
        <strain evidence="2">BKB1-1</strain>
    </source>
</reference>